<proteinExistence type="predicted"/>
<name>A0A2P2IHY8_RHIMU</name>
<feature type="transmembrane region" description="Helical" evidence="1">
    <location>
        <begin position="21"/>
        <end position="43"/>
    </location>
</feature>
<organism evidence="2">
    <name type="scientific">Rhizophora mucronata</name>
    <name type="common">Asiatic mangrove</name>
    <dbReference type="NCBI Taxonomy" id="61149"/>
    <lineage>
        <taxon>Eukaryota</taxon>
        <taxon>Viridiplantae</taxon>
        <taxon>Streptophyta</taxon>
        <taxon>Embryophyta</taxon>
        <taxon>Tracheophyta</taxon>
        <taxon>Spermatophyta</taxon>
        <taxon>Magnoliopsida</taxon>
        <taxon>eudicotyledons</taxon>
        <taxon>Gunneridae</taxon>
        <taxon>Pentapetalae</taxon>
        <taxon>rosids</taxon>
        <taxon>fabids</taxon>
        <taxon>Malpighiales</taxon>
        <taxon>Rhizophoraceae</taxon>
        <taxon>Rhizophora</taxon>
    </lineage>
</organism>
<keyword evidence="1" id="KW-0472">Membrane</keyword>
<dbReference type="AlphaFoldDB" id="A0A2P2IHY8"/>
<dbReference type="EMBL" id="GGEC01000352">
    <property type="protein sequence ID" value="MBW80835.1"/>
    <property type="molecule type" value="Transcribed_RNA"/>
</dbReference>
<accession>A0A2P2IHY8</accession>
<keyword evidence="1" id="KW-0812">Transmembrane</keyword>
<protein>
    <submittedName>
        <fullName evidence="2">Uncharacterized protein</fullName>
    </submittedName>
</protein>
<evidence type="ECO:0000256" key="1">
    <source>
        <dbReference type="SAM" id="Phobius"/>
    </source>
</evidence>
<keyword evidence="1" id="KW-1133">Transmembrane helix</keyword>
<evidence type="ECO:0000313" key="2">
    <source>
        <dbReference type="EMBL" id="MBW80835.1"/>
    </source>
</evidence>
<sequence length="45" mass="5383">MIRCLSSTMAKWEEREEDLELGWLWFVGLVDFEDFVAAMLIFIEI</sequence>
<reference evidence="2" key="1">
    <citation type="submission" date="2018-02" db="EMBL/GenBank/DDBJ databases">
        <title>Rhizophora mucronata_Transcriptome.</title>
        <authorList>
            <person name="Meera S.P."/>
            <person name="Sreeshan A."/>
            <person name="Augustine A."/>
        </authorList>
    </citation>
    <scope>NUCLEOTIDE SEQUENCE</scope>
    <source>
        <tissue evidence="2">Leaf</tissue>
    </source>
</reference>